<sequence length="171" mass="18531">MDRSERIVLCQIPLRAADVRLESLLSATDHAQLERFVQPADRARRLLGHAILPLLDIYLEGQVCPECGQEGHGPLQTNPGFASIAHAGQWVWVAVSDFPVGVDVERLPCAKDWARREAKVKCPQATWVEDVDAPAGYVGAIAGASKSKEITVVDGELLLAAYLVEGAAHDE</sequence>
<evidence type="ECO:0000313" key="2">
    <source>
        <dbReference type="Proteomes" id="UP000271587"/>
    </source>
</evidence>
<dbReference type="Gene3D" id="3.90.470.20">
    <property type="entry name" value="4'-phosphopantetheinyl transferase domain"/>
    <property type="match status" value="1"/>
</dbReference>
<dbReference type="GO" id="GO:0008897">
    <property type="term" value="F:holo-[acyl-carrier-protein] synthase activity"/>
    <property type="evidence" value="ECO:0007669"/>
    <property type="project" value="InterPro"/>
</dbReference>
<dbReference type="EMBL" id="CP033897">
    <property type="protein sequence ID" value="AZA12306.1"/>
    <property type="molecule type" value="Genomic_DNA"/>
</dbReference>
<keyword evidence="2" id="KW-1185">Reference proteome</keyword>
<dbReference type="Proteomes" id="UP000271587">
    <property type="component" value="Chromosome"/>
</dbReference>
<gene>
    <name evidence="1" type="ORF">CGERO_10105</name>
</gene>
<organism evidence="1 2">
    <name type="scientific">Corynebacterium gerontici</name>
    <dbReference type="NCBI Taxonomy" id="2079234"/>
    <lineage>
        <taxon>Bacteria</taxon>
        <taxon>Bacillati</taxon>
        <taxon>Actinomycetota</taxon>
        <taxon>Actinomycetes</taxon>
        <taxon>Mycobacteriales</taxon>
        <taxon>Corynebacteriaceae</taxon>
        <taxon>Corynebacterium</taxon>
    </lineage>
</organism>
<protein>
    <recommendedName>
        <fullName evidence="3">4'-phosphopantetheinyl transferase</fullName>
    </recommendedName>
</protein>
<dbReference type="AlphaFoldDB" id="A0A3G6J313"/>
<dbReference type="InterPro" id="IPR037143">
    <property type="entry name" value="4-PPantetheinyl_Trfase_dom_sf"/>
</dbReference>
<evidence type="ECO:0008006" key="3">
    <source>
        <dbReference type="Google" id="ProtNLM"/>
    </source>
</evidence>
<reference evidence="1 2" key="1">
    <citation type="submission" date="2018-11" db="EMBL/GenBank/DDBJ databases">
        <authorList>
            <person name="Kleinhagauer T."/>
            <person name="Glaeser S.P."/>
            <person name="Spergser J."/>
            <person name="Ruckert C."/>
            <person name="Kaempfer P."/>
            <person name="Busse H.-J."/>
        </authorList>
    </citation>
    <scope>NUCLEOTIDE SEQUENCE [LARGE SCALE GENOMIC DNA]</scope>
    <source>
        <strain evidence="1 2">W8</strain>
    </source>
</reference>
<dbReference type="OrthoDB" id="190168at2"/>
<accession>A0A3G6J313</accession>
<name>A0A3G6J313_9CORY</name>
<dbReference type="RefSeq" id="WP_123935552.1">
    <property type="nucleotide sequence ID" value="NZ_CP033897.1"/>
</dbReference>
<dbReference type="GO" id="GO:0000287">
    <property type="term" value="F:magnesium ion binding"/>
    <property type="evidence" value="ECO:0007669"/>
    <property type="project" value="InterPro"/>
</dbReference>
<proteinExistence type="predicted"/>
<dbReference type="KEGG" id="cgk:CGERO_10105"/>
<evidence type="ECO:0000313" key="1">
    <source>
        <dbReference type="EMBL" id="AZA12306.1"/>
    </source>
</evidence>